<dbReference type="Pfam" id="PF24681">
    <property type="entry name" value="Kelch_KLHDC2_KLHL20_DRC7"/>
    <property type="match status" value="1"/>
</dbReference>
<keyword evidence="1" id="KW-0677">Repeat</keyword>
<evidence type="ECO:0000313" key="3">
    <source>
        <dbReference type="EMBL" id="KAF7361140.1"/>
    </source>
</evidence>
<organism evidence="3 4">
    <name type="scientific">Mycena sanguinolenta</name>
    <dbReference type="NCBI Taxonomy" id="230812"/>
    <lineage>
        <taxon>Eukaryota</taxon>
        <taxon>Fungi</taxon>
        <taxon>Dikarya</taxon>
        <taxon>Basidiomycota</taxon>
        <taxon>Agaricomycotina</taxon>
        <taxon>Agaricomycetes</taxon>
        <taxon>Agaricomycetidae</taxon>
        <taxon>Agaricales</taxon>
        <taxon>Marasmiineae</taxon>
        <taxon>Mycenaceae</taxon>
        <taxon>Mycena</taxon>
    </lineage>
</organism>
<dbReference type="PANTHER" id="PTHR47435:SF4">
    <property type="entry name" value="KELCH REPEAT PROTEIN (AFU_ORTHOLOGUE AFUA_5G12780)"/>
    <property type="match status" value="1"/>
</dbReference>
<evidence type="ECO:0000256" key="1">
    <source>
        <dbReference type="ARBA" id="ARBA00022737"/>
    </source>
</evidence>
<name>A0A8H6YHA6_9AGAR</name>
<dbReference type="OrthoDB" id="10250130at2759"/>
<dbReference type="EMBL" id="JACAZH010000008">
    <property type="protein sequence ID" value="KAF7361140.1"/>
    <property type="molecule type" value="Genomic_DNA"/>
</dbReference>
<gene>
    <name evidence="3" type="ORF">MSAN_01145800</name>
</gene>
<dbReference type="GO" id="GO:0019760">
    <property type="term" value="P:glucosinolate metabolic process"/>
    <property type="evidence" value="ECO:0007669"/>
    <property type="project" value="UniProtKB-ARBA"/>
</dbReference>
<dbReference type="Gene3D" id="2.120.10.80">
    <property type="entry name" value="Kelch-type beta propeller"/>
    <property type="match status" value="2"/>
</dbReference>
<evidence type="ECO:0000313" key="4">
    <source>
        <dbReference type="Proteomes" id="UP000623467"/>
    </source>
</evidence>
<dbReference type="SUPFAM" id="SSF117281">
    <property type="entry name" value="Kelch motif"/>
    <property type="match status" value="1"/>
</dbReference>
<evidence type="ECO:0000256" key="2">
    <source>
        <dbReference type="ARBA" id="ARBA00023004"/>
    </source>
</evidence>
<keyword evidence="2" id="KW-0408">Iron</keyword>
<proteinExistence type="predicted"/>
<dbReference type="AlphaFoldDB" id="A0A8H6YHA6"/>
<dbReference type="PANTHER" id="PTHR47435">
    <property type="entry name" value="KELCH REPEAT PROTEIN (AFU_ORTHOLOGUE AFUA_5G12780)"/>
    <property type="match status" value="1"/>
</dbReference>
<comment type="caution">
    <text evidence="3">The sequence shown here is derived from an EMBL/GenBank/DDBJ whole genome shotgun (WGS) entry which is preliminary data.</text>
</comment>
<protein>
    <submittedName>
        <fullName evidence="3">Galactose oxidase</fullName>
    </submittedName>
</protein>
<dbReference type="InterPro" id="IPR015915">
    <property type="entry name" value="Kelch-typ_b-propeller"/>
</dbReference>
<reference evidence="3" key="1">
    <citation type="submission" date="2020-05" db="EMBL/GenBank/DDBJ databases">
        <title>Mycena genomes resolve the evolution of fungal bioluminescence.</title>
        <authorList>
            <person name="Tsai I.J."/>
        </authorList>
    </citation>
    <scope>NUCLEOTIDE SEQUENCE</scope>
    <source>
        <strain evidence="3">160909Yilan</strain>
    </source>
</reference>
<accession>A0A8H6YHA6</accession>
<keyword evidence="4" id="KW-1185">Reference proteome</keyword>
<dbReference type="Proteomes" id="UP000623467">
    <property type="component" value="Unassembled WGS sequence"/>
</dbReference>
<sequence length="335" mass="35912">MSKMLAQWKLLVSAAGLQRSSQCLSVVGKRSYVFGGELRPREPRDSDIHLVDLENAVASIDTIERDPRPTPRVGSVSAVLGEHIYFFSGRGGTAMAPIDEHGALWRFTPNMASWALVRPGNASAPYPPARSYHSATSDGKSTLFLHAGCPATGRLSDFWAFDTAAGAWIQRASAPDPPRGGTSIAYLDGKVYRMGGFDGKQELGGQLDVYDVAADSWSSHPFEADGVAGPGPRSVAALLALKVKGKPSLVTLFGECDPSALGHQGAGKMLGDVWLWSIEDRRWSQVVTSEDGAPAARGWFAADVLRRGDTDAVVVQGGLGETNDRLDDLWLLDFE</sequence>